<sequence>MSLEPQDPIILSDNDEDTIFEIEDKDIIYEEYWDMEQRQIMKEFLYGKWKAITADEGNCTFKPKLEQPHPLGPSSPLAWVLDIEPISDQIPENFENNNDNSGHGSNINRMAQVTRSCKQFWKAGDYEGVNDSNSALCSGKF</sequence>
<dbReference type="EMBL" id="VOIH02000001">
    <property type="protein sequence ID" value="KAF3457770.1"/>
    <property type="molecule type" value="Genomic_DNA"/>
</dbReference>
<dbReference type="OrthoDB" id="1742303at2759"/>
<gene>
    <name evidence="1" type="ORF">FNV43_RR02429</name>
</gene>
<dbReference type="AlphaFoldDB" id="A0A8K0HTI9"/>
<comment type="caution">
    <text evidence="1">The sequence shown here is derived from an EMBL/GenBank/DDBJ whole genome shotgun (WGS) entry which is preliminary data.</text>
</comment>
<accession>A0A8K0HTI9</accession>
<keyword evidence="2" id="KW-1185">Reference proteome</keyword>
<evidence type="ECO:0000313" key="1">
    <source>
        <dbReference type="EMBL" id="KAF3457770.1"/>
    </source>
</evidence>
<evidence type="ECO:0000313" key="2">
    <source>
        <dbReference type="Proteomes" id="UP000796880"/>
    </source>
</evidence>
<dbReference type="Proteomes" id="UP000796880">
    <property type="component" value="Unassembled WGS sequence"/>
</dbReference>
<proteinExistence type="predicted"/>
<protein>
    <submittedName>
        <fullName evidence="1">Uncharacterized protein</fullName>
    </submittedName>
</protein>
<name>A0A8K0HTI9_9ROSA</name>
<organism evidence="1 2">
    <name type="scientific">Rhamnella rubrinervis</name>
    <dbReference type="NCBI Taxonomy" id="2594499"/>
    <lineage>
        <taxon>Eukaryota</taxon>
        <taxon>Viridiplantae</taxon>
        <taxon>Streptophyta</taxon>
        <taxon>Embryophyta</taxon>
        <taxon>Tracheophyta</taxon>
        <taxon>Spermatophyta</taxon>
        <taxon>Magnoliopsida</taxon>
        <taxon>eudicotyledons</taxon>
        <taxon>Gunneridae</taxon>
        <taxon>Pentapetalae</taxon>
        <taxon>rosids</taxon>
        <taxon>fabids</taxon>
        <taxon>Rosales</taxon>
        <taxon>Rhamnaceae</taxon>
        <taxon>rhamnoid group</taxon>
        <taxon>Rhamneae</taxon>
        <taxon>Rhamnella</taxon>
    </lineage>
</organism>
<reference evidence="1" key="1">
    <citation type="submission" date="2020-03" db="EMBL/GenBank/DDBJ databases">
        <title>A high-quality chromosome-level genome assembly of a woody plant with both climbing and erect habits, Rhamnella rubrinervis.</title>
        <authorList>
            <person name="Lu Z."/>
            <person name="Yang Y."/>
            <person name="Zhu X."/>
            <person name="Sun Y."/>
        </authorList>
    </citation>
    <scope>NUCLEOTIDE SEQUENCE</scope>
    <source>
        <strain evidence="1">BYM</strain>
        <tissue evidence="1">Leaf</tissue>
    </source>
</reference>